<gene>
    <name evidence="1" type="ORF">R2G56_14540</name>
</gene>
<evidence type="ECO:0000313" key="1">
    <source>
        <dbReference type="EMBL" id="MDV6227515.1"/>
    </source>
</evidence>
<proteinExistence type="predicted"/>
<comment type="caution">
    <text evidence="1">The sequence shown here is derived from an EMBL/GenBank/DDBJ whole genome shotgun (WGS) entry which is preliminary data.</text>
</comment>
<evidence type="ECO:0000313" key="2">
    <source>
        <dbReference type="Proteomes" id="UP001185659"/>
    </source>
</evidence>
<reference evidence="1 2" key="1">
    <citation type="submission" date="2023-10" db="EMBL/GenBank/DDBJ databases">
        <authorList>
            <person name="Venkata Ramana C."/>
            <person name="Sasikala C."/>
            <person name="Dhurka M."/>
        </authorList>
    </citation>
    <scope>NUCLEOTIDE SEQUENCE [LARGE SCALE GENOMIC DNA]</scope>
    <source>
        <strain evidence="1 2">KCTC 32151</strain>
    </source>
</reference>
<name>A0ABU4AMP8_9HYPH</name>
<dbReference type="EMBL" id="JAWLIP010000006">
    <property type="protein sequence ID" value="MDV6227515.1"/>
    <property type="molecule type" value="Genomic_DNA"/>
</dbReference>
<keyword evidence="2" id="KW-1185">Reference proteome</keyword>
<accession>A0ABU4AMP8</accession>
<sequence length="254" mass="27074">MHEEKFTDEVLMAYADGELDAKTRREVEDAIERYTALAERVDLFMKTRALLAGTFGTAKVSVPDDLEARVRQMAGAAEMEDAASGAEVLPFRPRSAPRQQGFVQRHALPIAASLALVAGGLLGYMAAGQPERAGGIEIAGLADDRIVEALNVSPSGETRQLGEDARFEAIATYRDGADALCREFEVSARGTSHVAVACQENDAWQLRFAASQVDVNGDFVPASSLEALDAFLTATRAGAPLSAEDESAALSTLR</sequence>
<protein>
    <submittedName>
        <fullName evidence="1">Anti-sigma factor</fullName>
    </submittedName>
</protein>
<organism evidence="1 2">
    <name type="scientific">Nitratireductor aquimarinus</name>
    <dbReference type="NCBI Taxonomy" id="889300"/>
    <lineage>
        <taxon>Bacteria</taxon>
        <taxon>Pseudomonadati</taxon>
        <taxon>Pseudomonadota</taxon>
        <taxon>Alphaproteobacteria</taxon>
        <taxon>Hyphomicrobiales</taxon>
        <taxon>Phyllobacteriaceae</taxon>
        <taxon>Nitratireductor</taxon>
    </lineage>
</organism>
<dbReference type="RefSeq" id="WP_317561764.1">
    <property type="nucleotide sequence ID" value="NZ_JAWLIP010000006.1"/>
</dbReference>
<dbReference type="Proteomes" id="UP001185659">
    <property type="component" value="Unassembled WGS sequence"/>
</dbReference>